<proteinExistence type="predicted"/>
<name>A0A1F6TKC3_9PROT</name>
<evidence type="ECO:0008006" key="3">
    <source>
        <dbReference type="Google" id="ProtNLM"/>
    </source>
</evidence>
<dbReference type="EMBL" id="MFSU01000102">
    <property type="protein sequence ID" value="OGI45528.1"/>
    <property type="molecule type" value="Genomic_DNA"/>
</dbReference>
<dbReference type="Proteomes" id="UP000178885">
    <property type="component" value="Unassembled WGS sequence"/>
</dbReference>
<evidence type="ECO:0000313" key="1">
    <source>
        <dbReference type="EMBL" id="OGI45528.1"/>
    </source>
</evidence>
<accession>A0A1F6TKC3</accession>
<gene>
    <name evidence="1" type="ORF">A2151_04800</name>
</gene>
<dbReference type="AlphaFoldDB" id="A0A1F6TKC3"/>
<comment type="caution">
    <text evidence="1">The sequence shown here is derived from an EMBL/GenBank/DDBJ whole genome shotgun (WGS) entry which is preliminary data.</text>
</comment>
<organism evidence="1 2">
    <name type="scientific">Candidatus Muproteobacteria bacterium RBG_16_65_34</name>
    <dbReference type="NCBI Taxonomy" id="1817760"/>
    <lineage>
        <taxon>Bacteria</taxon>
        <taxon>Pseudomonadati</taxon>
        <taxon>Pseudomonadota</taxon>
        <taxon>Candidatus Muproteobacteria</taxon>
    </lineage>
</organism>
<sequence length="555" mass="61348">MISEACAVEFTFSIPAKRVSAWSAETEPKAARAWLATLPLADAAETARELYQSLYALNRMKLDASRRFDLMELHRDPVAQVSSALLSDYARLPLALTARMRPRAELARELHREMAYGYKCTLQDMQQSWRLPGKRRMLAASAERAMRALGEVLLRSYQAYLPYPAGVWKEIHALYLYSEANGWLDEPLDNPDGGPDVTPLTLERRYLQILLLGLCNPYQLPQGAGFQIHRFLETWSAKARLQRNRPAGAAGCFLVDTSTDAPPFPVSSDTTPSTDTGHRVLHTIELVQTIHVFMLRLQKGESVSSGDLRLDCTGQACLDLLRRMMRAWGAAARRQHTRMKRRGYLSLCSGVPALHFFSSGRPASEPAQAEPDTEGHAFAPAEEGIASDSANAAPARALYRIDRWQIRDIGPQGLALSSRVVDVATAVRIGDVIGVQRVNAIGRWSAGVVRWFKHPEVDRIEIGVELLAPEVTAVMAAPVSEVHSLHPRYAPALLLPAVAAVNNPPALLVSRGLYEPGMSLSLRDGDQSLRTARLLKFLERADGFDLFAFAVAKQI</sequence>
<protein>
    <recommendedName>
        <fullName evidence="3">GTPase</fullName>
    </recommendedName>
</protein>
<dbReference type="STRING" id="1817760.A2151_04800"/>
<evidence type="ECO:0000313" key="2">
    <source>
        <dbReference type="Proteomes" id="UP000178885"/>
    </source>
</evidence>
<reference evidence="1 2" key="1">
    <citation type="journal article" date="2016" name="Nat. Commun.">
        <title>Thousands of microbial genomes shed light on interconnected biogeochemical processes in an aquifer system.</title>
        <authorList>
            <person name="Anantharaman K."/>
            <person name="Brown C.T."/>
            <person name="Hug L.A."/>
            <person name="Sharon I."/>
            <person name="Castelle C.J."/>
            <person name="Probst A.J."/>
            <person name="Thomas B.C."/>
            <person name="Singh A."/>
            <person name="Wilkins M.J."/>
            <person name="Karaoz U."/>
            <person name="Brodie E.L."/>
            <person name="Williams K.H."/>
            <person name="Hubbard S.S."/>
            <person name="Banfield J.F."/>
        </authorList>
    </citation>
    <scope>NUCLEOTIDE SEQUENCE [LARGE SCALE GENOMIC DNA]</scope>
</reference>